<feature type="domain" description="PKD" evidence="2">
    <location>
        <begin position="185"/>
        <end position="264"/>
    </location>
</feature>
<evidence type="ECO:0000259" key="3">
    <source>
        <dbReference type="PROSITE" id="PS51841"/>
    </source>
</evidence>
<evidence type="ECO:0008006" key="6">
    <source>
        <dbReference type="Google" id="ProtNLM"/>
    </source>
</evidence>
<feature type="domain" description="LTD" evidence="3">
    <location>
        <begin position="15"/>
        <end position="139"/>
    </location>
</feature>
<dbReference type="EMBL" id="PEZY01000008">
    <property type="protein sequence ID" value="PIS06103.1"/>
    <property type="molecule type" value="Genomic_DNA"/>
</dbReference>
<keyword evidence="1" id="KW-0472">Membrane</keyword>
<feature type="transmembrane region" description="Helical" evidence="1">
    <location>
        <begin position="944"/>
        <end position="961"/>
    </location>
</feature>
<dbReference type="InterPro" id="IPR001322">
    <property type="entry name" value="Lamin_tail_dom"/>
</dbReference>
<dbReference type="InterPro" id="IPR013783">
    <property type="entry name" value="Ig-like_fold"/>
</dbReference>
<evidence type="ECO:0000259" key="2">
    <source>
        <dbReference type="PROSITE" id="PS50093"/>
    </source>
</evidence>
<evidence type="ECO:0000313" key="4">
    <source>
        <dbReference type="EMBL" id="PIS06103.1"/>
    </source>
</evidence>
<dbReference type="CDD" id="cd00146">
    <property type="entry name" value="PKD"/>
    <property type="match status" value="1"/>
</dbReference>
<sequence>MLKRAIFIIPVLITGFFLFSKISLADSNLSVIINEVAWMGTVESVNSEWLELYNNTDSDIDLSNWTLSATDDTPIIELSGVVGAHNYFLLERTSDNTLSQIATDQIYVGALGNTGENLELRDGDGNLIDFVDASLGWFSGDNDSKVTMERINPLLDGQSANWLDSNIIGGTPKAKNSVYSVPNIKPVAVAGDDQSGNIGEELFFDGSGSSDDDGSVVEYNWDFGDSNAMSGLNASHSYNWPGLYTVNLNIIDNNGATSSDNLVVNIIESVVATTTIDIKSGDVVINEFVSDPVTGEKEWVELYNSTTSTIDLLGFTILDGVGVIVNLQNTILPGDFKTIELSSSKLNNSGDKIVLKYQDSIIDQVVYGNWDDGDLVNNVAVVSSPNSIARKQDGHDTDVSIDDFTITTTLTKNNTNLITPIETKVDLPSPVTNQPASGSNNLPTLSFAKSSLVINEFVADPTDDDVEWVEIYNNTGSGINLKNWIIKDGSGKKTELSGLISGQQFKIIENPKGGLNNFGDLIILIDPSGNIIDQIAYGNYDDGNVFDNATNSSDPDAVARLGDGIDTNIDYNDFRLTSSPTKGLPNIINGLEYSVKEKVEAKEILIKNTTTLAIYPEIIITEALPNPVGSDMNDEFVELYNPNDQAVDLNSWVLDDVDGGSRPYVITDLVIEPHEYLAFFRSTTHLAFNNDTDQIRLINPSTVVASYVEYQSVGEGLSYSFDVNKEWQITEDPTPGEENSVVINKVVGASKKVTNNLVKITGTVLVEPGILGSQIFYIGSDNIQVYSYKKDFPDLMVGDIVTVSGELSEVSGQRRIKIKTSGDIKIIGKQLEVVPIIVTVAEIDESVIGQLVKIIGEVIEVKGNYVYIDDGSNEIKIYIKASTQIDKKLFVAGENVEIVGIVSRSGNDYRVLPRYGTDILIISEVRGEQDQNTDLIVKSDNKKYYVASIIFLILIVSWLVYGKYKNKIKPIN</sequence>
<feature type="domain" description="LTD" evidence="3">
    <location>
        <begin position="270"/>
        <end position="408"/>
    </location>
</feature>
<evidence type="ECO:0000313" key="5">
    <source>
        <dbReference type="Proteomes" id="UP000229056"/>
    </source>
</evidence>
<dbReference type="SUPFAM" id="SSF49299">
    <property type="entry name" value="PKD domain"/>
    <property type="match status" value="1"/>
</dbReference>
<dbReference type="InterPro" id="IPR000601">
    <property type="entry name" value="PKD_dom"/>
</dbReference>
<dbReference type="InterPro" id="IPR022409">
    <property type="entry name" value="PKD/Chitinase_dom"/>
</dbReference>
<dbReference type="Gene3D" id="2.60.40.10">
    <property type="entry name" value="Immunoglobulins"/>
    <property type="match status" value="1"/>
</dbReference>
<dbReference type="Gene3D" id="2.60.40.1260">
    <property type="entry name" value="Lamin Tail domain"/>
    <property type="match status" value="1"/>
</dbReference>
<dbReference type="InterPro" id="IPR035986">
    <property type="entry name" value="PKD_dom_sf"/>
</dbReference>
<dbReference type="Proteomes" id="UP000229056">
    <property type="component" value="Unassembled WGS sequence"/>
</dbReference>
<accession>A0A2H0W410</accession>
<dbReference type="Pfam" id="PF00932">
    <property type="entry name" value="LTD"/>
    <property type="match status" value="4"/>
</dbReference>
<feature type="domain" description="LTD" evidence="3">
    <location>
        <begin position="443"/>
        <end position="539"/>
    </location>
</feature>
<gene>
    <name evidence="4" type="ORF">COT80_02425</name>
</gene>
<name>A0A2H0W410_9BACT</name>
<organism evidence="4 5">
    <name type="scientific">Candidatus Buchananbacteria bacterium CG10_big_fil_rev_8_21_14_0_10_33_19</name>
    <dbReference type="NCBI Taxonomy" id="1974525"/>
    <lineage>
        <taxon>Bacteria</taxon>
        <taxon>Candidatus Buchananiibacteriota</taxon>
    </lineage>
</organism>
<proteinExistence type="predicted"/>
<comment type="caution">
    <text evidence="4">The sequence shown here is derived from an EMBL/GenBank/DDBJ whole genome shotgun (WGS) entry which is preliminary data.</text>
</comment>
<dbReference type="PROSITE" id="PS50093">
    <property type="entry name" value="PKD"/>
    <property type="match status" value="1"/>
</dbReference>
<dbReference type="AlphaFoldDB" id="A0A2H0W410"/>
<keyword evidence="1" id="KW-0812">Transmembrane</keyword>
<dbReference type="InterPro" id="IPR036415">
    <property type="entry name" value="Lamin_tail_dom_sf"/>
</dbReference>
<protein>
    <recommendedName>
        <fullName evidence="6">PKD domain-containing protein</fullName>
    </recommendedName>
</protein>
<reference evidence="5" key="1">
    <citation type="submission" date="2017-09" db="EMBL/GenBank/DDBJ databases">
        <title>Depth-based differentiation of microbial function through sediment-hosted aquifers and enrichment of novel symbionts in the deep terrestrial subsurface.</title>
        <authorList>
            <person name="Probst A.J."/>
            <person name="Ladd B."/>
            <person name="Jarett J.K."/>
            <person name="Geller-Mcgrath D.E."/>
            <person name="Sieber C.M.K."/>
            <person name="Emerson J.B."/>
            <person name="Anantharaman K."/>
            <person name="Thomas B.C."/>
            <person name="Malmstrom R."/>
            <person name="Stieglmeier M."/>
            <person name="Klingl A."/>
            <person name="Woyke T."/>
            <person name="Ryan C.M."/>
            <person name="Banfield J.F."/>
        </authorList>
    </citation>
    <scope>NUCLEOTIDE SEQUENCE [LARGE SCALE GENOMIC DNA]</scope>
</reference>
<dbReference type="SUPFAM" id="SSF74853">
    <property type="entry name" value="Lamin A/C globular tail domain"/>
    <property type="match status" value="4"/>
</dbReference>
<dbReference type="SMART" id="SM00089">
    <property type="entry name" value="PKD"/>
    <property type="match status" value="1"/>
</dbReference>
<evidence type="ECO:0000256" key="1">
    <source>
        <dbReference type="SAM" id="Phobius"/>
    </source>
</evidence>
<dbReference type="Pfam" id="PF18911">
    <property type="entry name" value="PKD_4"/>
    <property type="match status" value="1"/>
</dbReference>
<keyword evidence="1" id="KW-1133">Transmembrane helix</keyword>
<feature type="domain" description="LTD" evidence="3">
    <location>
        <begin position="608"/>
        <end position="712"/>
    </location>
</feature>
<dbReference type="PROSITE" id="PS51841">
    <property type="entry name" value="LTD"/>
    <property type="match status" value="4"/>
</dbReference>